<dbReference type="FunFam" id="3.10.410.10:FF:000001">
    <property type="entry name" value="Putative formate--tetrahydrofolate ligase"/>
    <property type="match status" value="1"/>
</dbReference>
<keyword evidence="2 8" id="KW-0554">One-carbon metabolism</keyword>
<dbReference type="FunFam" id="3.40.50.300:FF:000245">
    <property type="entry name" value="C-1-tetrahydrofolate synthase, cytoplasmic"/>
    <property type="match status" value="1"/>
</dbReference>
<dbReference type="PATRIC" id="fig|345073.21.peg.3434"/>
<dbReference type="eggNOG" id="COG2759">
    <property type="taxonomic scope" value="Bacteria"/>
</dbReference>
<evidence type="ECO:0000256" key="1">
    <source>
        <dbReference type="ARBA" id="ARBA00004777"/>
    </source>
</evidence>
<comment type="pathway">
    <text evidence="1 8">One-carbon metabolism; tetrahydrofolate interconversion.</text>
</comment>
<dbReference type="PROSITE" id="PS00721">
    <property type="entry name" value="FTHFS_1"/>
    <property type="match status" value="1"/>
</dbReference>
<protein>
    <recommendedName>
        <fullName evidence="8">Formate--tetrahydrofolate ligase</fullName>
        <ecNumber evidence="8">6.3.4.3</ecNumber>
    </recommendedName>
    <alternativeName>
        <fullName evidence="8">Formyltetrahydrofolate synthetase</fullName>
        <shortName evidence="8">FHS</shortName>
        <shortName evidence="8">FTHFS</shortName>
    </alternativeName>
</protein>
<evidence type="ECO:0000256" key="6">
    <source>
        <dbReference type="ARBA" id="ARBA00049033"/>
    </source>
</evidence>
<dbReference type="KEGG" id="vcr:VC395_A0701"/>
<keyword evidence="3 8" id="KW-0436">Ligase</keyword>
<dbReference type="GO" id="GO:0005524">
    <property type="term" value="F:ATP binding"/>
    <property type="evidence" value="ECO:0007669"/>
    <property type="project" value="UniProtKB-UniRule"/>
</dbReference>
<proteinExistence type="inferred from homology"/>
<dbReference type="EC" id="6.3.4.3" evidence="8"/>
<dbReference type="GO" id="GO:0004329">
    <property type="term" value="F:formate-tetrahydrofolate ligase activity"/>
    <property type="evidence" value="ECO:0007669"/>
    <property type="project" value="UniProtKB-UniRule"/>
</dbReference>
<evidence type="ECO:0000256" key="4">
    <source>
        <dbReference type="ARBA" id="ARBA00022741"/>
    </source>
</evidence>
<dbReference type="FunFam" id="3.30.1510.10:FF:000001">
    <property type="entry name" value="Formate--tetrahydrofolate ligase"/>
    <property type="match status" value="1"/>
</dbReference>
<name>A0A0H3AFV4_VIBC3</name>
<keyword evidence="4 8" id="KW-0547">Nucleotide-binding</keyword>
<evidence type="ECO:0000256" key="5">
    <source>
        <dbReference type="ARBA" id="ARBA00022840"/>
    </source>
</evidence>
<comment type="catalytic activity">
    <reaction evidence="6 8">
        <text>(6S)-5,6,7,8-tetrahydrofolate + formate + ATP = (6R)-10-formyltetrahydrofolate + ADP + phosphate</text>
        <dbReference type="Rhea" id="RHEA:20221"/>
        <dbReference type="ChEBI" id="CHEBI:15740"/>
        <dbReference type="ChEBI" id="CHEBI:30616"/>
        <dbReference type="ChEBI" id="CHEBI:43474"/>
        <dbReference type="ChEBI" id="CHEBI:57453"/>
        <dbReference type="ChEBI" id="CHEBI:195366"/>
        <dbReference type="ChEBI" id="CHEBI:456216"/>
        <dbReference type="EC" id="6.3.4.3"/>
    </reaction>
</comment>
<dbReference type="InterPro" id="IPR027417">
    <property type="entry name" value="P-loop_NTPase"/>
</dbReference>
<accession>A0A0H3AFV4</accession>
<dbReference type="InterPro" id="IPR020628">
    <property type="entry name" value="Formate_THF_ligase_CS"/>
</dbReference>
<dbReference type="KEGG" id="vco:VC0395_0556"/>
<dbReference type="Pfam" id="PF01268">
    <property type="entry name" value="FTHFS"/>
    <property type="match status" value="1"/>
</dbReference>
<gene>
    <name evidence="8 9" type="primary">fhs</name>
    <name evidence="9" type="ordered locus">VC0395_0556</name>
</gene>
<sequence length="599" mass="63984">MRANVFLTIFTALDEGFMLPDIEICRATPLAPIDTIAQKAGLHANEYESHGQHKAKVSLHCLERLANKPKGKFILVTAITPTPLGEGKTVTTIGLAQGLAKLNHSVMACIRQPSMGPIFGVKGGAAGGGYSQVAPMEELNLHLTGDIHAVTAAHNLAAAAIDARIYHEQRLGYADFERRTGMPALRIDSKQVIWKRVMDHNDRALRMVTVGRNEPGKNINGYEREDGFDISAASELMAILALASDLRDLRRRIGNVVLAYDLDGNPVTTEDLKVAGAMAVSMKEAIEPTLMQTLEGVPTLIHAGPFANIAHGNSSIIADEIATRLADYTVTEGGFGSDMGFEKACNIKAKASGKTPDCAVIVATLRGLKANSGLYDLRPGQAVPDALFAPDSAALQAGFANLKWHIDNVNQYGVPAVVAINRFPQDCAEELEQLVKLIEALPNRVSVAISEGFAKGGEGTQLLAEKVVEQCQHPTKFTPLYHSGIPLDEKLKAVAVKGYGAAEIALNDKAAQQLATLQAQGFDHLAVCLAKTPLSISTDPAIKGAPRDFIVPIRELRLCAGAEFVYALCGSVMTMPGLPEKPSFMALDIDQHGNIVGLS</sequence>
<evidence type="ECO:0000256" key="2">
    <source>
        <dbReference type="ARBA" id="ARBA00022563"/>
    </source>
</evidence>
<dbReference type="Gene3D" id="3.40.50.300">
    <property type="entry name" value="P-loop containing nucleotide triphosphate hydrolases"/>
    <property type="match status" value="1"/>
</dbReference>
<feature type="binding site" evidence="8">
    <location>
        <begin position="82"/>
        <end position="89"/>
    </location>
    <ligand>
        <name>ATP</name>
        <dbReference type="ChEBI" id="CHEBI:30616"/>
    </ligand>
</feature>
<dbReference type="EMBL" id="CP000626">
    <property type="protein sequence ID" value="ABQ19281.1"/>
    <property type="molecule type" value="Genomic_DNA"/>
</dbReference>
<dbReference type="NCBIfam" id="NF010031">
    <property type="entry name" value="PRK13506.1"/>
    <property type="match status" value="1"/>
</dbReference>
<evidence type="ECO:0000313" key="10">
    <source>
        <dbReference type="Proteomes" id="UP000000249"/>
    </source>
</evidence>
<dbReference type="Gene3D" id="3.30.1510.10">
    <property type="entry name" value="Domain 2, N(10)-formyltetrahydrofolate synthetase"/>
    <property type="match status" value="1"/>
</dbReference>
<comment type="similarity">
    <text evidence="7 8">Belongs to the formate--tetrahydrofolate ligase family.</text>
</comment>
<keyword evidence="5 8" id="KW-0067">ATP-binding</keyword>
<dbReference type="NCBIfam" id="NF010030">
    <property type="entry name" value="PRK13505.1"/>
    <property type="match status" value="1"/>
</dbReference>
<dbReference type="InterPro" id="IPR000559">
    <property type="entry name" value="Formate_THF_ligase"/>
</dbReference>
<dbReference type="Gene3D" id="3.10.410.10">
    <property type="entry name" value="Formyltetrahydrofolate synthetase, domain 3"/>
    <property type="match status" value="1"/>
</dbReference>
<dbReference type="Proteomes" id="UP000000249">
    <property type="component" value="Chromosome 2"/>
</dbReference>
<dbReference type="PROSITE" id="PS00722">
    <property type="entry name" value="FTHFS_2"/>
    <property type="match status" value="1"/>
</dbReference>
<evidence type="ECO:0000256" key="7">
    <source>
        <dbReference type="ARBA" id="ARBA00061363"/>
    </source>
</evidence>
<evidence type="ECO:0000256" key="8">
    <source>
        <dbReference type="HAMAP-Rule" id="MF_01543"/>
    </source>
</evidence>
<organism evidence="9 10">
    <name type="scientific">Vibrio cholerae serotype O1 (strain ATCC 39541 / Classical Ogawa 395 / O395)</name>
    <dbReference type="NCBI Taxonomy" id="345073"/>
    <lineage>
        <taxon>Bacteria</taxon>
        <taxon>Pseudomonadati</taxon>
        <taxon>Pseudomonadota</taxon>
        <taxon>Gammaproteobacteria</taxon>
        <taxon>Vibrionales</taxon>
        <taxon>Vibrionaceae</taxon>
        <taxon>Vibrio</taxon>
    </lineage>
</organism>
<evidence type="ECO:0000313" key="9">
    <source>
        <dbReference type="EMBL" id="ABQ19281.1"/>
    </source>
</evidence>
<dbReference type="UniPathway" id="UPA00193"/>
<dbReference type="AlphaFoldDB" id="A0A0H3AFV4"/>
<dbReference type="SUPFAM" id="SSF52540">
    <property type="entry name" value="P-loop containing nucleoside triphosphate hydrolases"/>
    <property type="match status" value="1"/>
</dbReference>
<dbReference type="HAMAP" id="MF_01543">
    <property type="entry name" value="FTHFS"/>
    <property type="match status" value="1"/>
</dbReference>
<reference evidence="9 10" key="1">
    <citation type="submission" date="2007-03" db="EMBL/GenBank/DDBJ databases">
        <authorList>
            <person name="Heidelberg J."/>
        </authorList>
    </citation>
    <scope>NUCLEOTIDE SEQUENCE [LARGE SCALE GENOMIC DNA]</scope>
    <source>
        <strain evidence="10">ATCC 39541 / Classical Ogawa 395 / O395</strain>
    </source>
</reference>
<dbReference type="GO" id="GO:0035999">
    <property type="term" value="P:tetrahydrofolate interconversion"/>
    <property type="evidence" value="ECO:0007669"/>
    <property type="project" value="UniProtKB-UniRule"/>
</dbReference>
<evidence type="ECO:0000256" key="3">
    <source>
        <dbReference type="ARBA" id="ARBA00022598"/>
    </source>
</evidence>